<feature type="compositionally biased region" description="Basic and acidic residues" evidence="10">
    <location>
        <begin position="127"/>
        <end position="142"/>
    </location>
</feature>
<feature type="compositionally biased region" description="Acidic residues" evidence="10">
    <location>
        <begin position="108"/>
        <end position="126"/>
    </location>
</feature>
<comment type="caution">
    <text evidence="11">The sequence shown here is derived from an EMBL/GenBank/DDBJ whole genome shotgun (WGS) entry which is preliminary data.</text>
</comment>
<keyword evidence="4" id="KW-0812">Transmembrane</keyword>
<evidence type="ECO:0000256" key="2">
    <source>
        <dbReference type="ARBA" id="ARBA00006339"/>
    </source>
</evidence>
<dbReference type="GO" id="GO:0008146">
    <property type="term" value="F:sulfotransferase activity"/>
    <property type="evidence" value="ECO:0007669"/>
    <property type="project" value="InterPro"/>
</dbReference>
<feature type="compositionally biased region" description="Acidic residues" evidence="10">
    <location>
        <begin position="45"/>
        <end position="58"/>
    </location>
</feature>
<keyword evidence="9" id="KW-0735">Signal-anchor</keyword>
<evidence type="ECO:0000256" key="4">
    <source>
        <dbReference type="ARBA" id="ARBA00022692"/>
    </source>
</evidence>
<comment type="subcellular location">
    <subcellularLocation>
        <location evidence="1 9">Golgi apparatus membrane</location>
        <topology evidence="1 9">Single-pass type II membrane protein</topology>
    </subcellularLocation>
</comment>
<keyword evidence="5" id="KW-1133">Transmembrane helix</keyword>
<dbReference type="InterPro" id="IPR005331">
    <property type="entry name" value="Sulfotransferase"/>
</dbReference>
<organism evidence="11 12">
    <name type="scientific">Petrolisthes cinctipes</name>
    <name type="common">Flat porcelain crab</name>
    <dbReference type="NCBI Taxonomy" id="88211"/>
    <lineage>
        <taxon>Eukaryota</taxon>
        <taxon>Metazoa</taxon>
        <taxon>Ecdysozoa</taxon>
        <taxon>Arthropoda</taxon>
        <taxon>Crustacea</taxon>
        <taxon>Multicrustacea</taxon>
        <taxon>Malacostraca</taxon>
        <taxon>Eumalacostraca</taxon>
        <taxon>Eucarida</taxon>
        <taxon>Decapoda</taxon>
        <taxon>Pleocyemata</taxon>
        <taxon>Anomura</taxon>
        <taxon>Galatheoidea</taxon>
        <taxon>Porcellanidae</taxon>
        <taxon>Petrolisthes</taxon>
    </lineage>
</organism>
<dbReference type="PANTHER" id="PTHR12137">
    <property type="entry name" value="CARBOHYDRATE SULFOTRANSFERASE"/>
    <property type="match status" value="1"/>
</dbReference>
<proteinExistence type="inferred from homology"/>
<feature type="region of interest" description="Disordered" evidence="10">
    <location>
        <begin position="30"/>
        <end position="167"/>
    </location>
</feature>
<comment type="similarity">
    <text evidence="2 9">Belongs to the sulfotransferase 2 family.</text>
</comment>
<evidence type="ECO:0000256" key="8">
    <source>
        <dbReference type="ARBA" id="ARBA00023180"/>
    </source>
</evidence>
<evidence type="ECO:0000256" key="10">
    <source>
        <dbReference type="SAM" id="MobiDB-lite"/>
    </source>
</evidence>
<evidence type="ECO:0000256" key="5">
    <source>
        <dbReference type="ARBA" id="ARBA00022989"/>
    </source>
</evidence>
<feature type="compositionally biased region" description="Acidic residues" evidence="10">
    <location>
        <begin position="92"/>
        <end position="101"/>
    </location>
</feature>
<dbReference type="GO" id="GO:0016051">
    <property type="term" value="P:carbohydrate biosynthetic process"/>
    <property type="evidence" value="ECO:0007669"/>
    <property type="project" value="InterPro"/>
</dbReference>
<sequence>MHIGNVKLSEYNVDIGHKMKELLSDRQLLTSSHFPVLDGRGSDGSGEEEEEEDDDNEVLQERIAELEEGEEESDDAEEVYKEDERGEKAVDENEEEADGNDLEVGQNLEEEEEEKVEEGEKVEEEERLERVHRERSNESVAREEEEEEEEEQGSVTSTHERVNKFHRLSSDRVVQQVALGKTNAANLLSIHSKGIGKHKRRKDSTDPWIRTGKNKLNPKRKTTKKSGVPSRATNKSKVSKEPTLNLPQSSSSYDEHQRAKNTKILTSKSIQSRPKRYKPQTNDGLVEFPSVSDCRHRERNRNERKNGGKRTHNTADSYPCRSWRNDSTSPYWPAVLNPTYGKVLNTLPLTHEDPEVSALLREQAKVQRSRIELLGDACLAHPELSVRQELTLVWDSLRSPPLVYCPLYKAGSTTWMTYFLRLKHINENNPELASKPKKFQERVKYMPRYGGGHKRVFEEYYPPRKNKNRRSVFESSLRFLVVRHPFTRLLSAYRDKIARPNPKPFAPFFQDLQEAIVSKYRTPEREMQEDSSNSSQPTFSEFVDFIIDSTKDLKTPKDWQVNVMCWLPYWVQCGVCSSDYQVVIKLETMQTDVQFLAYAAGLKEIQNIYEWRNVGGESSSSSSVSSKYYSTLSRSQVQELYEIFRLDFELFGYSVDEFLGWAINIDD</sequence>
<keyword evidence="8 9" id="KW-0325">Glycoprotein</keyword>
<keyword evidence="6 9" id="KW-0333">Golgi apparatus</keyword>
<dbReference type="Pfam" id="PF03567">
    <property type="entry name" value="Sulfotransfer_2"/>
    <property type="match status" value="1"/>
</dbReference>
<evidence type="ECO:0000256" key="9">
    <source>
        <dbReference type="RuleBase" id="RU364020"/>
    </source>
</evidence>
<keyword evidence="3 9" id="KW-0808">Transferase</keyword>
<dbReference type="GO" id="GO:0000139">
    <property type="term" value="C:Golgi membrane"/>
    <property type="evidence" value="ECO:0007669"/>
    <property type="project" value="UniProtKB-SubCell"/>
</dbReference>
<reference evidence="11" key="1">
    <citation type="submission" date="2023-10" db="EMBL/GenBank/DDBJ databases">
        <title>Genome assemblies of two species of porcelain crab, Petrolisthes cinctipes and Petrolisthes manimaculis (Anomura: Porcellanidae).</title>
        <authorList>
            <person name="Angst P."/>
        </authorList>
    </citation>
    <scope>NUCLEOTIDE SEQUENCE</scope>
    <source>
        <strain evidence="11">PB745_01</strain>
        <tissue evidence="11">Gill</tissue>
    </source>
</reference>
<dbReference type="Proteomes" id="UP001286313">
    <property type="component" value="Unassembled WGS sequence"/>
</dbReference>
<dbReference type="InterPro" id="IPR018011">
    <property type="entry name" value="Carb_sulfotrans_8-10"/>
</dbReference>
<protein>
    <recommendedName>
        <fullName evidence="9">Carbohydrate sulfotransferase</fullName>
        <ecNumber evidence="9">2.8.2.-</ecNumber>
    </recommendedName>
</protein>
<accession>A0AAE1BVI6</accession>
<dbReference type="PANTHER" id="PTHR12137:SF54">
    <property type="entry name" value="CARBOHYDRATE SULFOTRANSFERASE"/>
    <property type="match status" value="1"/>
</dbReference>
<feature type="compositionally biased region" description="Acidic residues" evidence="10">
    <location>
        <begin position="66"/>
        <end position="77"/>
    </location>
</feature>
<evidence type="ECO:0000256" key="1">
    <source>
        <dbReference type="ARBA" id="ARBA00004323"/>
    </source>
</evidence>
<name>A0AAE1BVI6_PETCI</name>
<keyword evidence="9" id="KW-0119">Carbohydrate metabolism</keyword>
<feature type="compositionally biased region" description="Basic and acidic residues" evidence="10">
    <location>
        <begin position="78"/>
        <end position="91"/>
    </location>
</feature>
<evidence type="ECO:0000256" key="3">
    <source>
        <dbReference type="ARBA" id="ARBA00022679"/>
    </source>
</evidence>
<dbReference type="AlphaFoldDB" id="A0AAE1BVI6"/>
<keyword evidence="12" id="KW-1185">Reference proteome</keyword>
<evidence type="ECO:0000313" key="12">
    <source>
        <dbReference type="Proteomes" id="UP001286313"/>
    </source>
</evidence>
<evidence type="ECO:0000256" key="7">
    <source>
        <dbReference type="ARBA" id="ARBA00023136"/>
    </source>
</evidence>
<gene>
    <name evidence="11" type="ORF">Pcinc_037673</name>
</gene>
<evidence type="ECO:0000313" key="11">
    <source>
        <dbReference type="EMBL" id="KAK3855954.1"/>
    </source>
</evidence>
<feature type="compositionally biased region" description="Acidic residues" evidence="10">
    <location>
        <begin position="143"/>
        <end position="152"/>
    </location>
</feature>
<feature type="compositionally biased region" description="Polar residues" evidence="10">
    <location>
        <begin position="263"/>
        <end position="272"/>
    </location>
</feature>
<feature type="region of interest" description="Disordered" evidence="10">
    <location>
        <begin position="190"/>
        <end position="319"/>
    </location>
</feature>
<dbReference type="EC" id="2.8.2.-" evidence="9"/>
<feature type="compositionally biased region" description="Basic residues" evidence="10">
    <location>
        <begin position="212"/>
        <end position="224"/>
    </location>
</feature>
<dbReference type="EMBL" id="JAWQEG010006034">
    <property type="protein sequence ID" value="KAK3855954.1"/>
    <property type="molecule type" value="Genomic_DNA"/>
</dbReference>
<evidence type="ECO:0000256" key="6">
    <source>
        <dbReference type="ARBA" id="ARBA00023034"/>
    </source>
</evidence>
<feature type="compositionally biased region" description="Basic and acidic residues" evidence="10">
    <location>
        <begin position="293"/>
        <end position="306"/>
    </location>
</feature>
<keyword evidence="7" id="KW-0472">Membrane</keyword>